<dbReference type="RefSeq" id="WP_386740333.1">
    <property type="nucleotide sequence ID" value="NZ_JBHSMG010000002.1"/>
</dbReference>
<evidence type="ECO:0000313" key="1">
    <source>
        <dbReference type="EMBL" id="MFC5502644.1"/>
    </source>
</evidence>
<name>A0ABW0NUV2_9MICO</name>
<gene>
    <name evidence="1" type="ORF">ACFPJ4_10390</name>
</gene>
<evidence type="ECO:0008006" key="3">
    <source>
        <dbReference type="Google" id="ProtNLM"/>
    </source>
</evidence>
<keyword evidence="2" id="KW-1185">Reference proteome</keyword>
<dbReference type="PROSITE" id="PS51257">
    <property type="entry name" value="PROKAR_LIPOPROTEIN"/>
    <property type="match status" value="1"/>
</dbReference>
<reference evidence="2" key="1">
    <citation type="journal article" date="2019" name="Int. J. Syst. Evol. Microbiol.">
        <title>The Global Catalogue of Microorganisms (GCM) 10K type strain sequencing project: providing services to taxonomists for standard genome sequencing and annotation.</title>
        <authorList>
            <consortium name="The Broad Institute Genomics Platform"/>
            <consortium name="The Broad Institute Genome Sequencing Center for Infectious Disease"/>
            <person name="Wu L."/>
            <person name="Ma J."/>
        </authorList>
    </citation>
    <scope>NUCLEOTIDE SEQUENCE [LARGE SCALE GENOMIC DNA]</scope>
    <source>
        <strain evidence="2">CGMCC 4.6997</strain>
    </source>
</reference>
<protein>
    <recommendedName>
        <fullName evidence="3">GerMN domain-containing protein</fullName>
    </recommendedName>
</protein>
<dbReference type="EMBL" id="JBHSMG010000002">
    <property type="protein sequence ID" value="MFC5502644.1"/>
    <property type="molecule type" value="Genomic_DNA"/>
</dbReference>
<proteinExistence type="predicted"/>
<organism evidence="1 2">
    <name type="scientific">Lysinimonas soli</name>
    <dbReference type="NCBI Taxonomy" id="1074233"/>
    <lineage>
        <taxon>Bacteria</taxon>
        <taxon>Bacillati</taxon>
        <taxon>Actinomycetota</taxon>
        <taxon>Actinomycetes</taxon>
        <taxon>Micrococcales</taxon>
        <taxon>Microbacteriaceae</taxon>
        <taxon>Lysinimonas</taxon>
    </lineage>
</organism>
<sequence>MRTRGLGAVVVASLMVGSLTGCSGVESGASAKSQLLTAVDGSVQKFDHGGGSETTSVDRHQYALIFDPHAPQGRQVVTADLSDPASPAFGATSSIAIRSMTALISKTPSSQVKRSQDSYVIDSGSVHMQIVTADQLVSEIVLSAGAGGSDAQQDILVTYGITPAARRIFNRVATP</sequence>
<comment type="caution">
    <text evidence="1">The sequence shown here is derived from an EMBL/GenBank/DDBJ whole genome shotgun (WGS) entry which is preliminary data.</text>
</comment>
<dbReference type="Proteomes" id="UP001596039">
    <property type="component" value="Unassembled WGS sequence"/>
</dbReference>
<accession>A0ABW0NUV2</accession>
<evidence type="ECO:0000313" key="2">
    <source>
        <dbReference type="Proteomes" id="UP001596039"/>
    </source>
</evidence>